<dbReference type="AlphaFoldDB" id="A0A9K3PLP6"/>
<keyword evidence="2" id="KW-0472">Membrane</keyword>
<evidence type="ECO:0000256" key="2">
    <source>
        <dbReference type="SAM" id="Phobius"/>
    </source>
</evidence>
<feature type="signal peptide" evidence="3">
    <location>
        <begin position="1"/>
        <end position="24"/>
    </location>
</feature>
<feature type="region of interest" description="Disordered" evidence="1">
    <location>
        <begin position="396"/>
        <end position="430"/>
    </location>
</feature>
<keyword evidence="5" id="KW-1185">Reference proteome</keyword>
<protein>
    <submittedName>
        <fullName evidence="4">Uncharacterized protein</fullName>
    </submittedName>
</protein>
<name>A0A9K3PLP6_9STRA</name>
<comment type="caution">
    <text evidence="4">The sequence shown here is derived from an EMBL/GenBank/DDBJ whole genome shotgun (WGS) entry which is preliminary data.</text>
</comment>
<feature type="chain" id="PRO_5039909511" evidence="3">
    <location>
        <begin position="25"/>
        <end position="435"/>
    </location>
</feature>
<dbReference type="OrthoDB" id="47756at2759"/>
<keyword evidence="3" id="KW-0732">Signal</keyword>
<keyword evidence="2" id="KW-0812">Transmembrane</keyword>
<evidence type="ECO:0000256" key="3">
    <source>
        <dbReference type="SAM" id="SignalP"/>
    </source>
</evidence>
<reference evidence="4" key="2">
    <citation type="submission" date="2021-04" db="EMBL/GenBank/DDBJ databases">
        <authorList>
            <person name="Podell S."/>
        </authorList>
    </citation>
    <scope>NUCLEOTIDE SEQUENCE</scope>
    <source>
        <strain evidence="4">Hildebrandi</strain>
    </source>
</reference>
<evidence type="ECO:0000313" key="4">
    <source>
        <dbReference type="EMBL" id="KAG7351356.1"/>
    </source>
</evidence>
<gene>
    <name evidence="4" type="ORF">IV203_010716</name>
</gene>
<feature type="transmembrane region" description="Helical" evidence="2">
    <location>
        <begin position="318"/>
        <end position="339"/>
    </location>
</feature>
<proteinExistence type="predicted"/>
<accession>A0A9K3PLP6</accession>
<keyword evidence="2" id="KW-1133">Transmembrane helix</keyword>
<organism evidence="4 5">
    <name type="scientific">Nitzschia inconspicua</name>
    <dbReference type="NCBI Taxonomy" id="303405"/>
    <lineage>
        <taxon>Eukaryota</taxon>
        <taxon>Sar</taxon>
        <taxon>Stramenopiles</taxon>
        <taxon>Ochrophyta</taxon>
        <taxon>Bacillariophyta</taxon>
        <taxon>Bacillariophyceae</taxon>
        <taxon>Bacillariophycidae</taxon>
        <taxon>Bacillariales</taxon>
        <taxon>Bacillariaceae</taxon>
        <taxon>Nitzschia</taxon>
    </lineage>
</organism>
<evidence type="ECO:0000256" key="1">
    <source>
        <dbReference type="SAM" id="MobiDB-lite"/>
    </source>
</evidence>
<dbReference type="Proteomes" id="UP000693970">
    <property type="component" value="Unassembled WGS sequence"/>
</dbReference>
<evidence type="ECO:0000313" key="5">
    <source>
        <dbReference type="Proteomes" id="UP000693970"/>
    </source>
</evidence>
<dbReference type="EMBL" id="JAGRRH010000018">
    <property type="protein sequence ID" value="KAG7351356.1"/>
    <property type="molecule type" value="Genomic_DNA"/>
</dbReference>
<feature type="region of interest" description="Disordered" evidence="1">
    <location>
        <begin position="350"/>
        <end position="382"/>
    </location>
</feature>
<sequence>MMRMMRKLGLLGAVLFVFLSPVTAQQNRTQLSVEFEYRLEVNNTSSDTLAARNEVTSWLSTIDSDIIPSLQERLPNGQVISKDGLPNVQFIQATSQPINQCFTASNACNWIRSTIELTYDGPKPKLSMERVTLGLVQDFLQEFSEETSMVRASYTYPMLAFGSGRFQLGPVRQTMDDTEIEVFESSFFNVFAAIVMALDGDTEVTEVRFIYQDVTDKQLEGEELSKVLSVDVMYFGRCRYCTMVQFVDIVEGVIRDPVTLDAFQNRLRYDGATSNTEYFDDIVFARYMERSMPEELPGTSDESLYDSVATKTSRQLPWYLWFAVFLVAVIICVGVYFIYKDQQELLKEDNMSTDEDDSKSESASGCEEEEFANNRSSVEDSQDILEEDYTIQEYTADDLEGATQYGPAESTVVSYNEEPPTAHGKQTQEYEIYVY</sequence>
<reference evidence="4" key="1">
    <citation type="journal article" date="2021" name="Sci. Rep.">
        <title>Diploid genomic architecture of Nitzschia inconspicua, an elite biomass production diatom.</title>
        <authorList>
            <person name="Oliver A."/>
            <person name="Podell S."/>
            <person name="Pinowska A."/>
            <person name="Traller J.C."/>
            <person name="Smith S.R."/>
            <person name="McClure R."/>
            <person name="Beliaev A."/>
            <person name="Bohutskyi P."/>
            <person name="Hill E.A."/>
            <person name="Rabines A."/>
            <person name="Zheng H."/>
            <person name="Allen L.Z."/>
            <person name="Kuo A."/>
            <person name="Grigoriev I.V."/>
            <person name="Allen A.E."/>
            <person name="Hazlebeck D."/>
            <person name="Allen E.E."/>
        </authorList>
    </citation>
    <scope>NUCLEOTIDE SEQUENCE</scope>
    <source>
        <strain evidence="4">Hildebrandi</strain>
    </source>
</reference>